<gene>
    <name evidence="1" type="ORF">GPUH_LOCUS8071</name>
</gene>
<proteinExistence type="predicted"/>
<reference evidence="1 2" key="2">
    <citation type="submission" date="2018-11" db="EMBL/GenBank/DDBJ databases">
        <authorList>
            <consortium name="Pathogen Informatics"/>
        </authorList>
    </citation>
    <scope>NUCLEOTIDE SEQUENCE [LARGE SCALE GENOMIC DNA]</scope>
</reference>
<name>A0A183DH80_9BILA</name>
<evidence type="ECO:0000313" key="1">
    <source>
        <dbReference type="EMBL" id="VDK60691.1"/>
    </source>
</evidence>
<dbReference type="AlphaFoldDB" id="A0A183DH80"/>
<reference evidence="3" key="1">
    <citation type="submission" date="2016-06" db="UniProtKB">
        <authorList>
            <consortium name="WormBaseParasite"/>
        </authorList>
    </citation>
    <scope>IDENTIFICATION</scope>
</reference>
<accession>A0A183DH80</accession>
<sequence length="77" mass="8687">MITEDGHAATSRSLLERSTAAATEYGSNGYVVNYQSYNTKITRYSYILTKYNQENCRLSLLFVLQDIGLKVLRSLTA</sequence>
<organism evidence="3">
    <name type="scientific">Gongylonema pulchrum</name>
    <dbReference type="NCBI Taxonomy" id="637853"/>
    <lineage>
        <taxon>Eukaryota</taxon>
        <taxon>Metazoa</taxon>
        <taxon>Ecdysozoa</taxon>
        <taxon>Nematoda</taxon>
        <taxon>Chromadorea</taxon>
        <taxon>Rhabditida</taxon>
        <taxon>Spirurina</taxon>
        <taxon>Spiruromorpha</taxon>
        <taxon>Spiruroidea</taxon>
        <taxon>Gongylonematidae</taxon>
        <taxon>Gongylonema</taxon>
    </lineage>
</organism>
<evidence type="ECO:0000313" key="3">
    <source>
        <dbReference type="WBParaSite" id="GPUH_0000808001-mRNA-1"/>
    </source>
</evidence>
<protein>
    <submittedName>
        <fullName evidence="1 3">Uncharacterized protein</fullName>
    </submittedName>
</protein>
<dbReference type="Proteomes" id="UP000271098">
    <property type="component" value="Unassembled WGS sequence"/>
</dbReference>
<evidence type="ECO:0000313" key="2">
    <source>
        <dbReference type="Proteomes" id="UP000271098"/>
    </source>
</evidence>
<keyword evidence="2" id="KW-1185">Reference proteome</keyword>
<dbReference type="WBParaSite" id="GPUH_0000808001-mRNA-1">
    <property type="protein sequence ID" value="GPUH_0000808001-mRNA-1"/>
    <property type="gene ID" value="GPUH_0000808001"/>
</dbReference>
<dbReference type="EMBL" id="UYRT01022596">
    <property type="protein sequence ID" value="VDK60691.1"/>
    <property type="molecule type" value="Genomic_DNA"/>
</dbReference>